<evidence type="ECO:0000313" key="2">
    <source>
        <dbReference type="Proteomes" id="UP000001514"/>
    </source>
</evidence>
<organism evidence="2">
    <name type="scientific">Selaginella moellendorffii</name>
    <name type="common">Spikemoss</name>
    <dbReference type="NCBI Taxonomy" id="88036"/>
    <lineage>
        <taxon>Eukaryota</taxon>
        <taxon>Viridiplantae</taxon>
        <taxon>Streptophyta</taxon>
        <taxon>Embryophyta</taxon>
        <taxon>Tracheophyta</taxon>
        <taxon>Lycopodiopsida</taxon>
        <taxon>Selaginellales</taxon>
        <taxon>Selaginellaceae</taxon>
        <taxon>Selaginella</taxon>
    </lineage>
</organism>
<evidence type="ECO:0000313" key="1">
    <source>
        <dbReference type="EMBL" id="EFJ21809.1"/>
    </source>
</evidence>
<name>D8S197_SELML</name>
<protein>
    <submittedName>
        <fullName evidence="1">Uncharacterized protein</fullName>
    </submittedName>
</protein>
<keyword evidence="2" id="KW-1185">Reference proteome</keyword>
<dbReference type="InParanoid" id="D8S197"/>
<accession>D8S197</accession>
<sequence>MGESICVCLDDVAGKKEGKVWFVAVKTELKALKWVLADNRLHAKDTIYLVCIRLLEEPWVMNTLERAKALCQSSKKELQLTIHYTAQHRDESSVESLLNSEAKAVGVDYLVSARSSRMCCFEFLEPDEPCVGDYDVISVKPNRKPPKASS</sequence>
<dbReference type="AlphaFoldDB" id="D8S197"/>
<dbReference type="EMBL" id="GL377598">
    <property type="protein sequence ID" value="EFJ21809.1"/>
    <property type="molecule type" value="Genomic_DNA"/>
</dbReference>
<dbReference type="Proteomes" id="UP000001514">
    <property type="component" value="Unassembled WGS sequence"/>
</dbReference>
<gene>
    <name evidence="1" type="ORF">SELMODRAFT_417070</name>
</gene>
<dbReference type="KEGG" id="smo:SELMODRAFT_417070"/>
<proteinExistence type="predicted"/>
<dbReference type="Gramene" id="EFJ21809">
    <property type="protein sequence ID" value="EFJ21809"/>
    <property type="gene ID" value="SELMODRAFT_417070"/>
</dbReference>
<dbReference type="HOGENOM" id="CLU_1878993_0_0_1"/>
<reference evidence="1 2" key="1">
    <citation type="journal article" date="2011" name="Science">
        <title>The Selaginella genome identifies genetic changes associated with the evolution of vascular plants.</title>
        <authorList>
            <person name="Banks J.A."/>
            <person name="Nishiyama T."/>
            <person name="Hasebe M."/>
            <person name="Bowman J.L."/>
            <person name="Gribskov M."/>
            <person name="dePamphilis C."/>
            <person name="Albert V.A."/>
            <person name="Aono N."/>
            <person name="Aoyama T."/>
            <person name="Ambrose B.A."/>
            <person name="Ashton N.W."/>
            <person name="Axtell M.J."/>
            <person name="Barker E."/>
            <person name="Barker M.S."/>
            <person name="Bennetzen J.L."/>
            <person name="Bonawitz N.D."/>
            <person name="Chapple C."/>
            <person name="Cheng C."/>
            <person name="Correa L.G."/>
            <person name="Dacre M."/>
            <person name="DeBarry J."/>
            <person name="Dreyer I."/>
            <person name="Elias M."/>
            <person name="Engstrom E.M."/>
            <person name="Estelle M."/>
            <person name="Feng L."/>
            <person name="Finet C."/>
            <person name="Floyd S.K."/>
            <person name="Frommer W.B."/>
            <person name="Fujita T."/>
            <person name="Gramzow L."/>
            <person name="Gutensohn M."/>
            <person name="Harholt J."/>
            <person name="Hattori M."/>
            <person name="Heyl A."/>
            <person name="Hirai T."/>
            <person name="Hiwatashi Y."/>
            <person name="Ishikawa M."/>
            <person name="Iwata M."/>
            <person name="Karol K.G."/>
            <person name="Koehler B."/>
            <person name="Kolukisaoglu U."/>
            <person name="Kubo M."/>
            <person name="Kurata T."/>
            <person name="Lalonde S."/>
            <person name="Li K."/>
            <person name="Li Y."/>
            <person name="Litt A."/>
            <person name="Lyons E."/>
            <person name="Manning G."/>
            <person name="Maruyama T."/>
            <person name="Michael T.P."/>
            <person name="Mikami K."/>
            <person name="Miyazaki S."/>
            <person name="Morinaga S."/>
            <person name="Murata T."/>
            <person name="Mueller-Roeber B."/>
            <person name="Nelson D.R."/>
            <person name="Obara M."/>
            <person name="Oguri Y."/>
            <person name="Olmstead R.G."/>
            <person name="Onodera N."/>
            <person name="Petersen B.L."/>
            <person name="Pils B."/>
            <person name="Prigge M."/>
            <person name="Rensing S.A."/>
            <person name="Riano-Pachon D.M."/>
            <person name="Roberts A.W."/>
            <person name="Sato Y."/>
            <person name="Scheller H.V."/>
            <person name="Schulz B."/>
            <person name="Schulz C."/>
            <person name="Shakirov E.V."/>
            <person name="Shibagaki N."/>
            <person name="Shinohara N."/>
            <person name="Shippen D.E."/>
            <person name="Soerensen I."/>
            <person name="Sotooka R."/>
            <person name="Sugimoto N."/>
            <person name="Sugita M."/>
            <person name="Sumikawa N."/>
            <person name="Tanurdzic M."/>
            <person name="Theissen G."/>
            <person name="Ulvskov P."/>
            <person name="Wakazuki S."/>
            <person name="Weng J.K."/>
            <person name="Willats W.W."/>
            <person name="Wipf D."/>
            <person name="Wolf P.G."/>
            <person name="Yang L."/>
            <person name="Zimmer A.D."/>
            <person name="Zhu Q."/>
            <person name="Mitros T."/>
            <person name="Hellsten U."/>
            <person name="Loque D."/>
            <person name="Otillar R."/>
            <person name="Salamov A."/>
            <person name="Schmutz J."/>
            <person name="Shapiro H."/>
            <person name="Lindquist E."/>
            <person name="Lucas S."/>
            <person name="Rokhsar D."/>
            <person name="Grigoriev I.V."/>
        </authorList>
    </citation>
    <scope>NUCLEOTIDE SEQUENCE [LARGE SCALE GENOMIC DNA]</scope>
</reference>